<evidence type="ECO:0000313" key="2">
    <source>
        <dbReference type="Proteomes" id="UP000051936"/>
    </source>
</evidence>
<accession>A0A0R3D0M3</accession>
<comment type="caution">
    <text evidence="1">The sequence shown here is derived from an EMBL/GenBank/DDBJ whole genome shotgun (WGS) entry which is preliminary data.</text>
</comment>
<dbReference type="AlphaFoldDB" id="A0A0R3D0M3"/>
<name>A0A0R3D0M3_9BRAD</name>
<protein>
    <submittedName>
        <fullName evidence="1">Uncharacterized protein</fullName>
    </submittedName>
</protein>
<proteinExistence type="predicted"/>
<reference evidence="1 2" key="1">
    <citation type="submission" date="2015-09" db="EMBL/GenBank/DDBJ databases">
        <title>Draft Genome Sequence of Bradyrhizobium manausense Strain BR 3351T, a Novel Symbiotic Nitrogen-Fixing Alphaproteobacterium Isolated from Brazilian Amazon Rain Forest.</title>
        <authorList>
            <person name="De Araujo J.L."/>
            <person name="Zilli J.E."/>
        </authorList>
    </citation>
    <scope>NUCLEOTIDE SEQUENCE [LARGE SCALE GENOMIC DNA]</scope>
    <source>
        <strain evidence="1 2">BR3351</strain>
    </source>
</reference>
<keyword evidence="2" id="KW-1185">Reference proteome</keyword>
<evidence type="ECO:0000313" key="1">
    <source>
        <dbReference type="EMBL" id="KRQ03258.1"/>
    </source>
</evidence>
<sequence>MNNRRRVPILRTAAEVLTDPLADEIAARIEKAARRANFIHDSAVRREICVAAALDILAMINSERN</sequence>
<dbReference type="Proteomes" id="UP000051936">
    <property type="component" value="Unassembled WGS sequence"/>
</dbReference>
<dbReference type="EMBL" id="LJYG01000108">
    <property type="protein sequence ID" value="KRQ03258.1"/>
    <property type="molecule type" value="Genomic_DNA"/>
</dbReference>
<dbReference type="STRING" id="989370.AOQ71_31515"/>
<organism evidence="1 2">
    <name type="scientific">Bradyrhizobium manausense</name>
    <dbReference type="NCBI Taxonomy" id="989370"/>
    <lineage>
        <taxon>Bacteria</taxon>
        <taxon>Pseudomonadati</taxon>
        <taxon>Pseudomonadota</taxon>
        <taxon>Alphaproteobacteria</taxon>
        <taxon>Hyphomicrobiales</taxon>
        <taxon>Nitrobacteraceae</taxon>
        <taxon>Bradyrhizobium</taxon>
    </lineage>
</organism>
<gene>
    <name evidence="1" type="ORF">AOQ71_31515</name>
</gene>